<protein>
    <recommendedName>
        <fullName evidence="3">t-SNARE coiled-coil homology domain-containing protein</fullName>
    </recommendedName>
</protein>
<feature type="domain" description="T-SNARE coiled-coil homology" evidence="3">
    <location>
        <begin position="124"/>
        <end position="186"/>
    </location>
</feature>
<comment type="similarity">
    <text evidence="1">Belongs to the methyl-accepting chemotaxis (MCP) protein family.</text>
</comment>
<keyword evidence="2" id="KW-1133">Transmembrane helix</keyword>
<reference evidence="4" key="1">
    <citation type="submission" date="2020-10" db="EMBL/GenBank/DDBJ databases">
        <authorList>
            <person name="Gilroy R."/>
        </authorList>
    </citation>
    <scope>NUCLEOTIDE SEQUENCE</scope>
    <source>
        <strain evidence="4">CHK136-897</strain>
    </source>
</reference>
<dbReference type="AlphaFoldDB" id="A0A9D1MS41"/>
<accession>A0A9D1MS41</accession>
<name>A0A9D1MS41_9PROT</name>
<evidence type="ECO:0000256" key="1">
    <source>
        <dbReference type="ARBA" id="ARBA00029447"/>
    </source>
</evidence>
<feature type="transmembrane region" description="Helical" evidence="2">
    <location>
        <begin position="280"/>
        <end position="301"/>
    </location>
</feature>
<comment type="caution">
    <text evidence="4">The sequence shown here is derived from an EMBL/GenBank/DDBJ whole genome shotgun (WGS) entry which is preliminary data.</text>
</comment>
<dbReference type="PROSITE" id="PS50192">
    <property type="entry name" value="T_SNARE"/>
    <property type="match status" value="1"/>
</dbReference>
<organism evidence="4 5">
    <name type="scientific">Candidatus Enterousia avicola</name>
    <dbReference type="NCBI Taxonomy" id="2840787"/>
    <lineage>
        <taxon>Bacteria</taxon>
        <taxon>Pseudomonadati</taxon>
        <taxon>Pseudomonadota</taxon>
        <taxon>Alphaproteobacteria</taxon>
        <taxon>Candidatus Enterousia</taxon>
    </lineage>
</organism>
<sequence>MPKKKKEVEVIDMGGAKTVKKKTSFVTWTKRIFAIVSIIWIALVIWSPLWVKNTYSQPIKKSIVVSMFFDLQRNIVEQYEKLLDGIKDAINLEKPVAAAIDTVRMAEDVVDKVTDTTAQAKDATAKAEETTDKVQDTTNKVQKLSGLASKFGINTSGVDKALDEVNKGVDKANEGIDKANTAIAKVDDTAALVNEKLDKVETQLTSVLQIQIDDMIDAAVKKQLDKSTGGLGTTLLTDYGIEHVYPWRPSSWPVATKIYDDLAQSDVTVINVITDTVDKYFGYVAWGLVIAVWALGLLIWVSMFKKTKALISPFIVCPRCGHTFSDKRTAYSLLKVLQPWKWL</sequence>
<keyword evidence="2" id="KW-0812">Transmembrane</keyword>
<reference evidence="4" key="2">
    <citation type="journal article" date="2021" name="PeerJ">
        <title>Extensive microbial diversity within the chicken gut microbiome revealed by metagenomics and culture.</title>
        <authorList>
            <person name="Gilroy R."/>
            <person name="Ravi A."/>
            <person name="Getino M."/>
            <person name="Pursley I."/>
            <person name="Horton D.L."/>
            <person name="Alikhan N.F."/>
            <person name="Baker D."/>
            <person name="Gharbi K."/>
            <person name="Hall N."/>
            <person name="Watson M."/>
            <person name="Adriaenssens E.M."/>
            <person name="Foster-Nyarko E."/>
            <person name="Jarju S."/>
            <person name="Secka A."/>
            <person name="Antonio M."/>
            <person name="Oren A."/>
            <person name="Chaudhuri R.R."/>
            <person name="La Ragione R."/>
            <person name="Hildebrand F."/>
            <person name="Pallen M.J."/>
        </authorList>
    </citation>
    <scope>NUCLEOTIDE SEQUENCE</scope>
    <source>
        <strain evidence="4">CHK136-897</strain>
    </source>
</reference>
<feature type="transmembrane region" description="Helical" evidence="2">
    <location>
        <begin position="32"/>
        <end position="51"/>
    </location>
</feature>
<evidence type="ECO:0000256" key="2">
    <source>
        <dbReference type="SAM" id="Phobius"/>
    </source>
</evidence>
<evidence type="ECO:0000313" key="5">
    <source>
        <dbReference type="Proteomes" id="UP000824142"/>
    </source>
</evidence>
<evidence type="ECO:0000259" key="3">
    <source>
        <dbReference type="PROSITE" id="PS50192"/>
    </source>
</evidence>
<dbReference type="Gene3D" id="1.10.287.950">
    <property type="entry name" value="Methyl-accepting chemotaxis protein"/>
    <property type="match status" value="1"/>
</dbReference>
<dbReference type="InterPro" id="IPR000727">
    <property type="entry name" value="T_SNARE_dom"/>
</dbReference>
<evidence type="ECO:0000313" key="4">
    <source>
        <dbReference type="EMBL" id="HIU65605.1"/>
    </source>
</evidence>
<gene>
    <name evidence="4" type="ORF">IAC63_03115</name>
</gene>
<dbReference type="EMBL" id="DVNO01000028">
    <property type="protein sequence ID" value="HIU65605.1"/>
    <property type="molecule type" value="Genomic_DNA"/>
</dbReference>
<proteinExistence type="inferred from homology"/>
<dbReference type="Proteomes" id="UP000824142">
    <property type="component" value="Unassembled WGS sequence"/>
</dbReference>
<keyword evidence="2" id="KW-0472">Membrane</keyword>